<keyword evidence="13" id="KW-1185">Reference proteome</keyword>
<dbReference type="Gene3D" id="3.40.980.10">
    <property type="entry name" value="MoaB/Mog-like domain"/>
    <property type="match status" value="1"/>
</dbReference>
<keyword evidence="5 12" id="KW-0808">Transferase</keyword>
<dbReference type="NCBIfam" id="NF006932">
    <property type="entry name" value="PRK09417.1"/>
    <property type="match status" value="1"/>
</dbReference>
<evidence type="ECO:0000256" key="3">
    <source>
        <dbReference type="ARBA" id="ARBA00012509"/>
    </source>
</evidence>
<dbReference type="InterPro" id="IPR008284">
    <property type="entry name" value="MoCF_biosynth_CS"/>
</dbReference>
<evidence type="ECO:0000256" key="10">
    <source>
        <dbReference type="ARBA" id="ARBA00058212"/>
    </source>
</evidence>
<dbReference type="SMART" id="SM00852">
    <property type="entry name" value="MoCF_biosynth"/>
    <property type="match status" value="1"/>
</dbReference>
<evidence type="ECO:0000256" key="9">
    <source>
        <dbReference type="ARBA" id="ARBA00051131"/>
    </source>
</evidence>
<evidence type="ECO:0000256" key="2">
    <source>
        <dbReference type="ARBA" id="ARBA00006112"/>
    </source>
</evidence>
<evidence type="ECO:0000256" key="6">
    <source>
        <dbReference type="ARBA" id="ARBA00022741"/>
    </source>
</evidence>
<comment type="function">
    <text evidence="10">Catalyzes the adenylation of molybdopterin as part of the biosynthesis of the molybdenum-cofactor.</text>
</comment>
<evidence type="ECO:0000259" key="11">
    <source>
        <dbReference type="SMART" id="SM00852"/>
    </source>
</evidence>
<comment type="pathway">
    <text evidence="1">Cofactor biosynthesis; molybdopterin biosynthesis.</text>
</comment>
<dbReference type="OrthoDB" id="9784492at2"/>
<dbReference type="PROSITE" id="PS01078">
    <property type="entry name" value="MOCF_BIOSYNTHESIS_1"/>
    <property type="match status" value="1"/>
</dbReference>
<reference evidence="12 13" key="1">
    <citation type="submission" date="2016-10" db="EMBL/GenBank/DDBJ databases">
        <authorList>
            <person name="de Groot N.N."/>
        </authorList>
    </citation>
    <scope>NUCLEOTIDE SEQUENCE [LARGE SCALE GENOMIC DNA]</scope>
    <source>
        <strain evidence="12 13">DSM 26656</strain>
    </source>
</reference>
<evidence type="ECO:0000256" key="1">
    <source>
        <dbReference type="ARBA" id="ARBA00005046"/>
    </source>
</evidence>
<dbReference type="GO" id="GO:0005524">
    <property type="term" value="F:ATP binding"/>
    <property type="evidence" value="ECO:0007669"/>
    <property type="project" value="UniProtKB-KW"/>
</dbReference>
<comment type="catalytic activity">
    <reaction evidence="9">
        <text>molybdopterin + ATP + H(+) = adenylyl-molybdopterin + diphosphate</text>
        <dbReference type="Rhea" id="RHEA:31331"/>
        <dbReference type="ChEBI" id="CHEBI:15378"/>
        <dbReference type="ChEBI" id="CHEBI:30616"/>
        <dbReference type="ChEBI" id="CHEBI:33019"/>
        <dbReference type="ChEBI" id="CHEBI:58698"/>
        <dbReference type="ChEBI" id="CHEBI:62727"/>
        <dbReference type="EC" id="2.7.7.75"/>
    </reaction>
</comment>
<dbReference type="InterPro" id="IPR001453">
    <property type="entry name" value="MoaB/Mog_dom"/>
</dbReference>
<dbReference type="NCBIfam" id="TIGR00177">
    <property type="entry name" value="molyb_syn"/>
    <property type="match status" value="1"/>
</dbReference>
<sequence>MSTDIRIGIVTVSDRASAGIYADEGGPAIRDYLDKVLASLWHPVIRVIPDDRKIIADTLVELADREGCCLIVTTGGTGPAPRDVTPEATEDVVEKPMPGFGELMRQVSLTKVPTAILSRQTAGIRGKALIVNLPGRPRAIAECLDAVMPAIPYCIDLIEGPYLETDPAVLVAFRPATKPKT</sequence>
<gene>
    <name evidence="12" type="ORF">SAMN04488115_10363</name>
</gene>
<evidence type="ECO:0000256" key="7">
    <source>
        <dbReference type="ARBA" id="ARBA00022840"/>
    </source>
</evidence>
<dbReference type="EMBL" id="FNUY01000003">
    <property type="protein sequence ID" value="SEG05887.1"/>
    <property type="molecule type" value="Genomic_DNA"/>
</dbReference>
<dbReference type="PANTHER" id="PTHR43764:SF1">
    <property type="entry name" value="MOLYBDOPTERIN MOLYBDOTRANSFERASE"/>
    <property type="match status" value="1"/>
</dbReference>
<keyword evidence="12" id="KW-0548">Nucleotidyltransferase</keyword>
<proteinExistence type="inferred from homology"/>
<dbReference type="InterPro" id="IPR036425">
    <property type="entry name" value="MoaB/Mog-like_dom_sf"/>
</dbReference>
<dbReference type="SUPFAM" id="SSF53218">
    <property type="entry name" value="Molybdenum cofactor biosynthesis proteins"/>
    <property type="match status" value="1"/>
</dbReference>
<name>A0A1H5X3F4_9HYPH</name>
<dbReference type="FunFam" id="3.40.980.10:FF:000005">
    <property type="entry name" value="Molybdopterin biosynthesis mog protein"/>
    <property type="match status" value="1"/>
</dbReference>
<dbReference type="GO" id="GO:0061598">
    <property type="term" value="F:molybdopterin adenylyltransferase activity"/>
    <property type="evidence" value="ECO:0007669"/>
    <property type="project" value="UniProtKB-EC"/>
</dbReference>
<evidence type="ECO:0000256" key="5">
    <source>
        <dbReference type="ARBA" id="ARBA00022679"/>
    </source>
</evidence>
<feature type="domain" description="MoaB/Mog" evidence="11">
    <location>
        <begin position="8"/>
        <end position="154"/>
    </location>
</feature>
<accession>A0A1H5X3F4</accession>
<evidence type="ECO:0000313" key="13">
    <source>
        <dbReference type="Proteomes" id="UP000236743"/>
    </source>
</evidence>
<evidence type="ECO:0000256" key="8">
    <source>
        <dbReference type="ARBA" id="ARBA00023150"/>
    </source>
</evidence>
<dbReference type="InterPro" id="IPR051920">
    <property type="entry name" value="MPT_Adenylyltrnsfr/MoaC-Rel"/>
</dbReference>
<dbReference type="EC" id="2.7.7.75" evidence="3"/>
<dbReference type="UniPathway" id="UPA00344"/>
<dbReference type="AlphaFoldDB" id="A0A1H5X3F4"/>
<protein>
    <recommendedName>
        <fullName evidence="4">Molybdopterin adenylyltransferase</fullName>
        <ecNumber evidence="3">2.7.7.75</ecNumber>
    </recommendedName>
</protein>
<dbReference type="GO" id="GO:0006777">
    <property type="term" value="P:Mo-molybdopterin cofactor biosynthetic process"/>
    <property type="evidence" value="ECO:0007669"/>
    <property type="project" value="UniProtKB-KW"/>
</dbReference>
<keyword evidence="6" id="KW-0547">Nucleotide-binding</keyword>
<dbReference type="Pfam" id="PF00994">
    <property type="entry name" value="MoCF_biosynth"/>
    <property type="match status" value="1"/>
</dbReference>
<evidence type="ECO:0000256" key="4">
    <source>
        <dbReference type="ARBA" id="ARBA00013491"/>
    </source>
</evidence>
<dbReference type="Proteomes" id="UP000236743">
    <property type="component" value="Unassembled WGS sequence"/>
</dbReference>
<organism evidence="12 13">
    <name type="scientific">Bosea lathyri</name>
    <dbReference type="NCBI Taxonomy" id="1036778"/>
    <lineage>
        <taxon>Bacteria</taxon>
        <taxon>Pseudomonadati</taxon>
        <taxon>Pseudomonadota</taxon>
        <taxon>Alphaproteobacteria</taxon>
        <taxon>Hyphomicrobiales</taxon>
        <taxon>Boseaceae</taxon>
        <taxon>Bosea</taxon>
    </lineage>
</organism>
<dbReference type="CDD" id="cd00886">
    <property type="entry name" value="MogA_MoaB"/>
    <property type="match status" value="1"/>
</dbReference>
<comment type="similarity">
    <text evidence="2">Belongs to the MoaB/Mog family.</text>
</comment>
<dbReference type="PANTHER" id="PTHR43764">
    <property type="entry name" value="MOLYBDENUM COFACTOR BIOSYNTHESIS"/>
    <property type="match status" value="1"/>
</dbReference>
<dbReference type="RefSeq" id="WP_103872403.1">
    <property type="nucleotide sequence ID" value="NZ_FNUY01000003.1"/>
</dbReference>
<keyword evidence="7" id="KW-0067">ATP-binding</keyword>
<evidence type="ECO:0000313" key="12">
    <source>
        <dbReference type="EMBL" id="SEG05887.1"/>
    </source>
</evidence>
<keyword evidence="8" id="KW-0501">Molybdenum cofactor biosynthesis</keyword>